<dbReference type="PROSITE" id="PS51379">
    <property type="entry name" value="4FE4S_FER_2"/>
    <property type="match status" value="3"/>
</dbReference>
<feature type="domain" description="4Fe-4S ferredoxin-type" evidence="9">
    <location>
        <begin position="105"/>
        <end position="134"/>
    </location>
</feature>
<reference evidence="10 11" key="1">
    <citation type="submission" date="2015-07" db="EMBL/GenBank/DDBJ databases">
        <title>Genome analysis of myxobacterium Chondromyces crocatus Cm c5 reveals a high potential for natural compound synthesis and the genetic basis for the loss of fruiting body formation.</title>
        <authorList>
            <person name="Zaburannyi N."/>
            <person name="Bunk B."/>
            <person name="Maier J."/>
            <person name="Overmann J."/>
            <person name="Mueller R."/>
        </authorList>
    </citation>
    <scope>NUCLEOTIDE SEQUENCE [LARGE SCALE GENOMIC DNA]</scope>
    <source>
        <strain evidence="10 11">Cm c5</strain>
    </source>
</reference>
<evidence type="ECO:0000313" key="11">
    <source>
        <dbReference type="Proteomes" id="UP000067626"/>
    </source>
</evidence>
<evidence type="ECO:0000256" key="8">
    <source>
        <dbReference type="SAM" id="Phobius"/>
    </source>
</evidence>
<keyword evidence="8" id="KW-0812">Transmembrane</keyword>
<keyword evidence="4" id="KW-0677">Repeat</keyword>
<protein>
    <submittedName>
        <fullName evidence="10">4Fe-4S ferredoxin</fullName>
    </submittedName>
</protein>
<dbReference type="GO" id="GO:0051539">
    <property type="term" value="F:4 iron, 4 sulfur cluster binding"/>
    <property type="evidence" value="ECO:0007669"/>
    <property type="project" value="UniProtKB-KW"/>
</dbReference>
<feature type="compositionally biased region" description="Low complexity" evidence="7">
    <location>
        <begin position="287"/>
        <end position="299"/>
    </location>
</feature>
<dbReference type="EMBL" id="CP012159">
    <property type="protein sequence ID" value="AKT41754.1"/>
    <property type="molecule type" value="Genomic_DNA"/>
</dbReference>
<dbReference type="SUPFAM" id="SSF54862">
    <property type="entry name" value="4Fe-4S ferredoxins"/>
    <property type="match status" value="1"/>
</dbReference>
<keyword evidence="3" id="KW-0479">Metal-binding</keyword>
<evidence type="ECO:0000256" key="2">
    <source>
        <dbReference type="ARBA" id="ARBA00022485"/>
    </source>
</evidence>
<keyword evidence="6" id="KW-0411">Iron-sulfur</keyword>
<evidence type="ECO:0000256" key="6">
    <source>
        <dbReference type="ARBA" id="ARBA00023014"/>
    </source>
</evidence>
<keyword evidence="2" id="KW-0004">4Fe-4S</keyword>
<evidence type="ECO:0000259" key="9">
    <source>
        <dbReference type="PROSITE" id="PS51379"/>
    </source>
</evidence>
<dbReference type="GO" id="GO:0030313">
    <property type="term" value="C:cell envelope"/>
    <property type="evidence" value="ECO:0007669"/>
    <property type="project" value="UniProtKB-SubCell"/>
</dbReference>
<organism evidence="10 11">
    <name type="scientific">Chondromyces crocatus</name>
    <dbReference type="NCBI Taxonomy" id="52"/>
    <lineage>
        <taxon>Bacteria</taxon>
        <taxon>Pseudomonadati</taxon>
        <taxon>Myxococcota</taxon>
        <taxon>Polyangia</taxon>
        <taxon>Polyangiales</taxon>
        <taxon>Polyangiaceae</taxon>
        <taxon>Chondromyces</taxon>
    </lineage>
</organism>
<keyword evidence="8" id="KW-0472">Membrane</keyword>
<dbReference type="PANTHER" id="PTHR43545">
    <property type="entry name" value="FORMATE DEHYDROGENASE, NITRATE-INDUCIBLE, IRON-SULFUR SUBUNIT"/>
    <property type="match status" value="1"/>
</dbReference>
<dbReference type="Gene3D" id="3.30.70.20">
    <property type="match status" value="2"/>
</dbReference>
<accession>A0A0K1ELJ2</accession>
<evidence type="ECO:0000256" key="3">
    <source>
        <dbReference type="ARBA" id="ARBA00022723"/>
    </source>
</evidence>
<dbReference type="InterPro" id="IPR017900">
    <property type="entry name" value="4Fe4S_Fe_S_CS"/>
</dbReference>
<dbReference type="AlphaFoldDB" id="A0A0K1ELJ2"/>
<keyword evidence="8" id="KW-1133">Transmembrane helix</keyword>
<dbReference type="PATRIC" id="fig|52.7.peg.6573"/>
<evidence type="ECO:0000313" key="10">
    <source>
        <dbReference type="EMBL" id="AKT41754.1"/>
    </source>
</evidence>
<proteinExistence type="predicted"/>
<dbReference type="RefSeq" id="WP_082362906.1">
    <property type="nucleotide sequence ID" value="NZ_CP012159.1"/>
</dbReference>
<feature type="transmembrane region" description="Helical" evidence="8">
    <location>
        <begin position="230"/>
        <end position="250"/>
    </location>
</feature>
<dbReference type="PANTHER" id="PTHR43545:SF1">
    <property type="entry name" value="HYDROGENASE-2 OPERON PROTEIN HYBA"/>
    <property type="match status" value="1"/>
</dbReference>
<feature type="compositionally biased region" description="Gly residues" evidence="7">
    <location>
        <begin position="267"/>
        <end position="286"/>
    </location>
</feature>
<dbReference type="InterPro" id="IPR051555">
    <property type="entry name" value="FDH_Electron_Transfer_Unit"/>
</dbReference>
<dbReference type="CDD" id="cd10560">
    <property type="entry name" value="FDH-O_like"/>
    <property type="match status" value="1"/>
</dbReference>
<gene>
    <name evidence="10" type="ORF">CMC5_059650</name>
</gene>
<feature type="domain" description="4Fe-4S ferredoxin-type" evidence="9">
    <location>
        <begin position="73"/>
        <end position="104"/>
    </location>
</feature>
<feature type="domain" description="4Fe-4S ferredoxin-type" evidence="9">
    <location>
        <begin position="5"/>
        <end position="35"/>
    </location>
</feature>
<evidence type="ECO:0000256" key="5">
    <source>
        <dbReference type="ARBA" id="ARBA00023004"/>
    </source>
</evidence>
<sequence length="299" mass="31910">MAEPMGFFTDTTVCIGCKACEVACKSWNQISSTNGGQNVLSGDSYDNTRKLDGEHWRHVKFIEQFSEDRTTEARWLMMSDVCKHCVQAGCLEVCPTGAIIRTEFDTVVIQQDACIGCRACLPACPFGVIDINPVTHTAQKCTLCYDRMQVGMTPACAQACPTASIQFGTIGELRERADARVEQLHAQGQREAYIYGDEEMLGGLNSFYLLVDKPEVYGLPAAPKLPSRNLWRSSFAAVVGAAVMGLWGLITLRTRRRGERGEPPLAPGGGKGGVTSAEGSGGGGGKAEAPSGAGEGSTS</sequence>
<evidence type="ECO:0000256" key="1">
    <source>
        <dbReference type="ARBA" id="ARBA00004196"/>
    </source>
</evidence>
<evidence type="ECO:0000256" key="4">
    <source>
        <dbReference type="ARBA" id="ARBA00022737"/>
    </source>
</evidence>
<dbReference type="PROSITE" id="PS00198">
    <property type="entry name" value="4FE4S_FER_1"/>
    <property type="match status" value="1"/>
</dbReference>
<comment type="subcellular location">
    <subcellularLocation>
        <location evidence="1">Cell envelope</location>
    </subcellularLocation>
</comment>
<dbReference type="KEGG" id="ccro:CMC5_059650"/>
<dbReference type="STRING" id="52.CMC5_059650"/>
<dbReference type="OrthoDB" id="9789030at2"/>
<name>A0A0K1ELJ2_CHOCO</name>
<evidence type="ECO:0000256" key="7">
    <source>
        <dbReference type="SAM" id="MobiDB-lite"/>
    </source>
</evidence>
<dbReference type="InterPro" id="IPR017896">
    <property type="entry name" value="4Fe4S_Fe-S-bd"/>
</dbReference>
<feature type="region of interest" description="Disordered" evidence="7">
    <location>
        <begin position="258"/>
        <end position="299"/>
    </location>
</feature>
<keyword evidence="11" id="KW-1185">Reference proteome</keyword>
<dbReference type="Proteomes" id="UP000067626">
    <property type="component" value="Chromosome"/>
</dbReference>
<dbReference type="GO" id="GO:0046872">
    <property type="term" value="F:metal ion binding"/>
    <property type="evidence" value="ECO:0007669"/>
    <property type="project" value="UniProtKB-KW"/>
</dbReference>
<keyword evidence="5" id="KW-0408">Iron</keyword>
<dbReference type="Pfam" id="PF13247">
    <property type="entry name" value="Fer4_11"/>
    <property type="match status" value="1"/>
</dbReference>